<dbReference type="SUPFAM" id="SSF48726">
    <property type="entry name" value="Immunoglobulin"/>
    <property type="match status" value="1"/>
</dbReference>
<dbReference type="PANTHER" id="PTHR11494">
    <property type="entry name" value="CYTOTOXIC T-LYMPHOCYTE PROTEIN"/>
    <property type="match status" value="1"/>
</dbReference>
<organism evidence="10 11">
    <name type="scientific">Chanos chanos</name>
    <name type="common">Milkfish</name>
    <name type="synonym">Mugil chanos</name>
    <dbReference type="NCBI Taxonomy" id="29144"/>
    <lineage>
        <taxon>Eukaryota</taxon>
        <taxon>Metazoa</taxon>
        <taxon>Chordata</taxon>
        <taxon>Craniata</taxon>
        <taxon>Vertebrata</taxon>
        <taxon>Euteleostomi</taxon>
        <taxon>Actinopterygii</taxon>
        <taxon>Neopterygii</taxon>
        <taxon>Teleostei</taxon>
        <taxon>Ostariophysi</taxon>
        <taxon>Gonorynchiformes</taxon>
        <taxon>Chanidae</taxon>
        <taxon>Chanos</taxon>
    </lineage>
</organism>
<evidence type="ECO:0000256" key="2">
    <source>
        <dbReference type="ARBA" id="ARBA00022692"/>
    </source>
</evidence>
<dbReference type="CTD" id="940"/>
<dbReference type="PANTHER" id="PTHR11494:SF8">
    <property type="entry name" value="CYTOTOXIC T-LYMPHOCYTE PROTEIN 4"/>
    <property type="match status" value="1"/>
</dbReference>
<feature type="signal peptide" evidence="9">
    <location>
        <begin position="1"/>
        <end position="17"/>
    </location>
</feature>
<dbReference type="Proteomes" id="UP000504632">
    <property type="component" value="Chromosome 10"/>
</dbReference>
<evidence type="ECO:0000256" key="7">
    <source>
        <dbReference type="ARBA" id="ARBA00023180"/>
    </source>
</evidence>
<name>A0A6J2WFH7_CHACN</name>
<evidence type="ECO:0000256" key="5">
    <source>
        <dbReference type="ARBA" id="ARBA00023136"/>
    </source>
</evidence>
<evidence type="ECO:0000256" key="3">
    <source>
        <dbReference type="ARBA" id="ARBA00022729"/>
    </source>
</evidence>
<dbReference type="GO" id="GO:0009897">
    <property type="term" value="C:external side of plasma membrane"/>
    <property type="evidence" value="ECO:0007669"/>
    <property type="project" value="TreeGrafter"/>
</dbReference>
<keyword evidence="7" id="KW-0325">Glycoprotein</keyword>
<dbReference type="InterPro" id="IPR013783">
    <property type="entry name" value="Ig-like_fold"/>
</dbReference>
<dbReference type="OrthoDB" id="9908091at2759"/>
<evidence type="ECO:0000256" key="8">
    <source>
        <dbReference type="ARBA" id="ARBA00023319"/>
    </source>
</evidence>
<keyword evidence="6" id="KW-1015">Disulfide bond</keyword>
<keyword evidence="4" id="KW-1133">Transmembrane helix</keyword>
<comment type="subcellular location">
    <subcellularLocation>
        <location evidence="1">Membrane</location>
        <topology evidence="1">Single-pass type I membrane protein</topology>
    </subcellularLocation>
</comment>
<keyword evidence="5" id="KW-0472">Membrane</keyword>
<dbReference type="GO" id="GO:0050852">
    <property type="term" value="P:T cell receptor signaling pathway"/>
    <property type="evidence" value="ECO:0007669"/>
    <property type="project" value="TreeGrafter"/>
</dbReference>
<protein>
    <submittedName>
        <fullName evidence="11">Cytotoxic T-lymphocyte protein 4</fullName>
    </submittedName>
</protein>
<gene>
    <name evidence="11" type="primary">cd28</name>
</gene>
<keyword evidence="2" id="KW-0812">Transmembrane</keyword>
<keyword evidence="10" id="KW-1185">Reference proteome</keyword>
<reference evidence="11" key="1">
    <citation type="submission" date="2025-08" db="UniProtKB">
        <authorList>
            <consortium name="RefSeq"/>
        </authorList>
    </citation>
    <scope>IDENTIFICATION</scope>
</reference>
<dbReference type="GO" id="GO:0042129">
    <property type="term" value="P:regulation of T cell proliferation"/>
    <property type="evidence" value="ECO:0007669"/>
    <property type="project" value="InterPro"/>
</dbReference>
<dbReference type="InterPro" id="IPR036179">
    <property type="entry name" value="Ig-like_dom_sf"/>
</dbReference>
<dbReference type="GeneID" id="115822753"/>
<sequence length="153" mass="17132">MIAHLVMLILCIPVGTGLRVTQLYRAVGSEGQAGVHCSFQSKVGPEELYVSLYKGMYGHQKICGGLINTTVPYIETQGEVRCRGELGQGWVNLTVYGLKGSDTDLYRCRVAVLYPPPYVRRFGNGTLVYIPDHEDDAENERVLSQSEREFTEW</sequence>
<dbReference type="AlphaFoldDB" id="A0A6J2WFH7"/>
<keyword evidence="3 9" id="KW-0732">Signal</keyword>
<evidence type="ECO:0000313" key="10">
    <source>
        <dbReference type="Proteomes" id="UP000504632"/>
    </source>
</evidence>
<dbReference type="InParanoid" id="A0A6J2WFH7"/>
<feature type="chain" id="PRO_5027097130" evidence="9">
    <location>
        <begin position="18"/>
        <end position="153"/>
    </location>
</feature>
<evidence type="ECO:0000256" key="1">
    <source>
        <dbReference type="ARBA" id="ARBA00004479"/>
    </source>
</evidence>
<evidence type="ECO:0000256" key="4">
    <source>
        <dbReference type="ARBA" id="ARBA00022989"/>
    </source>
</evidence>
<dbReference type="RefSeq" id="XP_030642532.1">
    <property type="nucleotide sequence ID" value="XM_030786672.1"/>
</dbReference>
<dbReference type="InterPro" id="IPR040216">
    <property type="entry name" value="CTLA4/CD28"/>
</dbReference>
<accession>A0A6J2WFH7</accession>
<proteinExistence type="predicted"/>
<evidence type="ECO:0000256" key="9">
    <source>
        <dbReference type="SAM" id="SignalP"/>
    </source>
</evidence>
<evidence type="ECO:0000313" key="11">
    <source>
        <dbReference type="RefSeq" id="XP_030642532.1"/>
    </source>
</evidence>
<dbReference type="Gene3D" id="2.60.40.10">
    <property type="entry name" value="Immunoglobulins"/>
    <property type="match status" value="1"/>
</dbReference>
<keyword evidence="8" id="KW-0393">Immunoglobulin domain</keyword>
<evidence type="ECO:0000256" key="6">
    <source>
        <dbReference type="ARBA" id="ARBA00023157"/>
    </source>
</evidence>